<accession>A0ABD6EAP0</accession>
<protein>
    <submittedName>
        <fullName evidence="11">Uncharacterized protein</fullName>
    </submittedName>
</protein>
<name>A0ABD6EAP0_9BILA</name>
<evidence type="ECO:0000256" key="2">
    <source>
        <dbReference type="ARBA" id="ARBA00005189"/>
    </source>
</evidence>
<evidence type="ECO:0000256" key="10">
    <source>
        <dbReference type="SAM" id="Phobius"/>
    </source>
</evidence>
<evidence type="ECO:0000256" key="8">
    <source>
        <dbReference type="ARBA" id="ARBA00023136"/>
    </source>
</evidence>
<dbReference type="PANTHER" id="PTHR47084">
    <property type="entry name" value="SERINE PALMITOYLTRANSFERASE SMALL SUBUNIT A"/>
    <property type="match status" value="1"/>
</dbReference>
<reference evidence="11 12" key="1">
    <citation type="submission" date="2024-08" db="EMBL/GenBank/DDBJ databases">
        <title>Gnathostoma spinigerum genome.</title>
        <authorList>
            <person name="Gonzalez-Bertolin B."/>
            <person name="Monzon S."/>
            <person name="Zaballos A."/>
            <person name="Jimenez P."/>
            <person name="Dekumyoy P."/>
            <person name="Varona S."/>
            <person name="Cuesta I."/>
            <person name="Sumanam S."/>
            <person name="Adisakwattana P."/>
            <person name="Gasser R.B."/>
            <person name="Hernandez-Gonzalez A."/>
            <person name="Young N.D."/>
            <person name="Perteguer M.J."/>
        </authorList>
    </citation>
    <scope>NUCLEOTIDE SEQUENCE [LARGE SCALE GENOMIC DNA]</scope>
    <source>
        <strain evidence="11">AL3</strain>
        <tissue evidence="11">Liver</tissue>
    </source>
</reference>
<evidence type="ECO:0000256" key="5">
    <source>
        <dbReference type="ARBA" id="ARBA00022919"/>
    </source>
</evidence>
<keyword evidence="4" id="KW-0256">Endoplasmic reticulum</keyword>
<dbReference type="InterPro" id="IPR051900">
    <property type="entry name" value="SPT_small_subunit"/>
</dbReference>
<dbReference type="Proteomes" id="UP001608902">
    <property type="component" value="Unassembled WGS sequence"/>
</dbReference>
<evidence type="ECO:0000256" key="4">
    <source>
        <dbReference type="ARBA" id="ARBA00022824"/>
    </source>
</evidence>
<dbReference type="InterPro" id="IPR024512">
    <property type="entry name" value="Ser_palmitoyltrfase_ssu-like"/>
</dbReference>
<evidence type="ECO:0000256" key="3">
    <source>
        <dbReference type="ARBA" id="ARBA00022692"/>
    </source>
</evidence>
<dbReference type="AlphaFoldDB" id="A0ABD6EAP0"/>
<keyword evidence="12" id="KW-1185">Reference proteome</keyword>
<comment type="pathway">
    <text evidence="2">Lipid metabolism.</text>
</comment>
<dbReference type="Pfam" id="PF11779">
    <property type="entry name" value="SPT_ssu-like"/>
    <property type="match status" value="1"/>
</dbReference>
<keyword evidence="8 10" id="KW-0472">Membrane</keyword>
<dbReference type="EMBL" id="JBGFUD010000015">
    <property type="protein sequence ID" value="MFH4973365.1"/>
    <property type="molecule type" value="Genomic_DNA"/>
</dbReference>
<dbReference type="GO" id="GO:0005789">
    <property type="term" value="C:endoplasmic reticulum membrane"/>
    <property type="evidence" value="ECO:0007669"/>
    <property type="project" value="UniProtKB-SubCell"/>
</dbReference>
<dbReference type="GO" id="GO:0006665">
    <property type="term" value="P:sphingolipid metabolic process"/>
    <property type="evidence" value="ECO:0007669"/>
    <property type="project" value="UniProtKB-KW"/>
</dbReference>
<feature type="transmembrane region" description="Helical" evidence="10">
    <location>
        <begin position="50"/>
        <end position="71"/>
    </location>
</feature>
<keyword evidence="7" id="KW-0443">Lipid metabolism</keyword>
<keyword evidence="5" id="KW-0746">Sphingolipid metabolism</keyword>
<gene>
    <name evidence="11" type="ORF">AB6A40_000074</name>
</gene>
<evidence type="ECO:0000313" key="12">
    <source>
        <dbReference type="Proteomes" id="UP001608902"/>
    </source>
</evidence>
<comment type="subcellular location">
    <subcellularLocation>
        <location evidence="1">Endoplasmic reticulum membrane</location>
        <topology evidence="1">Multi-pass membrane protein</topology>
    </subcellularLocation>
</comment>
<comment type="caution">
    <text evidence="11">The sequence shown here is derived from an EMBL/GenBank/DDBJ whole genome shotgun (WGS) entry which is preliminary data.</text>
</comment>
<keyword evidence="6 10" id="KW-1133">Transmembrane helix</keyword>
<evidence type="ECO:0000256" key="6">
    <source>
        <dbReference type="ARBA" id="ARBA00022989"/>
    </source>
</evidence>
<keyword evidence="3 10" id="KW-0812">Transmembrane</keyword>
<sequence>MNKEEELQYKPKFFTKSVQKGHKQTRGPGWYYLQYCLVTGLYMLEPWERALFNAFVVALMVAVGALTFSVFRFH</sequence>
<evidence type="ECO:0000256" key="9">
    <source>
        <dbReference type="ARBA" id="ARBA00038370"/>
    </source>
</evidence>
<proteinExistence type="inferred from homology"/>
<dbReference type="PANTHER" id="PTHR47084:SF1">
    <property type="entry name" value="SERINE PALMITOYLTRANSFERASE SMALL SUBUNIT A"/>
    <property type="match status" value="1"/>
</dbReference>
<comment type="similarity">
    <text evidence="9">Belongs to the SPTSS family. SPTSSA subfamily.</text>
</comment>
<evidence type="ECO:0000313" key="11">
    <source>
        <dbReference type="EMBL" id="MFH4973365.1"/>
    </source>
</evidence>
<organism evidence="11 12">
    <name type="scientific">Gnathostoma spinigerum</name>
    <dbReference type="NCBI Taxonomy" id="75299"/>
    <lineage>
        <taxon>Eukaryota</taxon>
        <taxon>Metazoa</taxon>
        <taxon>Ecdysozoa</taxon>
        <taxon>Nematoda</taxon>
        <taxon>Chromadorea</taxon>
        <taxon>Rhabditida</taxon>
        <taxon>Spirurina</taxon>
        <taxon>Gnathostomatomorpha</taxon>
        <taxon>Gnathostomatoidea</taxon>
        <taxon>Gnathostomatidae</taxon>
        <taxon>Gnathostoma</taxon>
    </lineage>
</organism>
<evidence type="ECO:0000256" key="7">
    <source>
        <dbReference type="ARBA" id="ARBA00023098"/>
    </source>
</evidence>
<evidence type="ECO:0000256" key="1">
    <source>
        <dbReference type="ARBA" id="ARBA00004477"/>
    </source>
</evidence>